<evidence type="ECO:0000313" key="1">
    <source>
        <dbReference type="EMBL" id="GAD76389.1"/>
    </source>
</evidence>
<comment type="caution">
    <text evidence="1">The sequence shown here is derived from an EMBL/GenBank/DDBJ whole genome shotgun (WGS) entry which is preliminary data.</text>
</comment>
<dbReference type="Proteomes" id="UP000016567">
    <property type="component" value="Unassembled WGS sequence"/>
</dbReference>
<proteinExistence type="predicted"/>
<dbReference type="InterPro" id="IPR011042">
    <property type="entry name" value="6-blade_b-propeller_TolB-like"/>
</dbReference>
<dbReference type="AlphaFoldDB" id="U3C4Q5"/>
<dbReference type="RefSeq" id="WP_021710139.1">
    <property type="nucleotide sequence ID" value="NZ_BAOB01000180.1"/>
</dbReference>
<sequence>MSKNKILLLVVTIAVLTSALFFYYHVQKRQAVILQLSNSPLEPLNQNLNNPPNLLSIDQRPGQSHGQLMLSFPQAASVSENFKPLSNLNCERVAFNGDLGGCLQIVKEPTHSYLVLNIFNQSGNILNTFGAVGIPDRMRINNQGSFIAYTTFVKGHSYTSSGNFSTSTKIVDLKSFYHHDLEGFDVYKNNELIKDRTFNFWGVSFFPNGEDFLVSLGNNTERYILKGNVTSKRLDIVFEGAECPSVSPDGKQIAFKQQSTTQTGLLGMPHWNIAVWDLSSNQVRTLKEKRSVDDQIFWLDSKTIAYELKSWDKEKQLSRWDIIQYPLIGKQSPSTLLEWSRSPALYNLNTSKSI</sequence>
<evidence type="ECO:0000313" key="2">
    <source>
        <dbReference type="Proteomes" id="UP000016567"/>
    </source>
</evidence>
<reference evidence="1 2" key="1">
    <citation type="submission" date="2013-09" db="EMBL/GenBank/DDBJ databases">
        <title>Whole genome shotgun sequence of Vibrio azureus NBRC 104587.</title>
        <authorList>
            <person name="Isaki S."/>
            <person name="Hosoyama A."/>
            <person name="Numata M."/>
            <person name="Hashimoto M."/>
            <person name="Hosoyama Y."/>
            <person name="Tsuchikane K."/>
            <person name="Noguchi M."/>
            <person name="Hirakata S."/>
            <person name="Ichikawa N."/>
            <person name="Ohji S."/>
            <person name="Yamazoe A."/>
            <person name="Fujita N."/>
        </authorList>
    </citation>
    <scope>NUCLEOTIDE SEQUENCE [LARGE SCALE GENOMIC DNA]</scope>
    <source>
        <strain evidence="1 2">NBRC 104587</strain>
    </source>
</reference>
<keyword evidence="2" id="KW-1185">Reference proteome</keyword>
<dbReference type="EMBL" id="BATL01000043">
    <property type="protein sequence ID" value="GAD76389.1"/>
    <property type="molecule type" value="Genomic_DNA"/>
</dbReference>
<gene>
    <name evidence="1" type="ORF">VAZ01S_043_00250</name>
</gene>
<name>U3C4Q5_9VIBR</name>
<accession>U3C4Q5</accession>
<protein>
    <recommendedName>
        <fullName evidence="3">TolB protein</fullName>
    </recommendedName>
</protein>
<dbReference type="SUPFAM" id="SSF82171">
    <property type="entry name" value="DPP6 N-terminal domain-like"/>
    <property type="match status" value="1"/>
</dbReference>
<dbReference type="eggNOG" id="COG0823">
    <property type="taxonomic scope" value="Bacteria"/>
</dbReference>
<dbReference type="Gene3D" id="2.120.10.30">
    <property type="entry name" value="TolB, C-terminal domain"/>
    <property type="match status" value="1"/>
</dbReference>
<organism evidence="1 2">
    <name type="scientific">Vibrio azureus NBRC 104587</name>
    <dbReference type="NCBI Taxonomy" id="1219077"/>
    <lineage>
        <taxon>Bacteria</taxon>
        <taxon>Pseudomonadati</taxon>
        <taxon>Pseudomonadota</taxon>
        <taxon>Gammaproteobacteria</taxon>
        <taxon>Vibrionales</taxon>
        <taxon>Vibrionaceae</taxon>
        <taxon>Vibrio</taxon>
    </lineage>
</organism>
<dbReference type="STRING" id="1219077.VAZ01S_043_00250"/>
<dbReference type="OrthoDB" id="9758793at2"/>
<evidence type="ECO:0008006" key="3">
    <source>
        <dbReference type="Google" id="ProtNLM"/>
    </source>
</evidence>